<sequence>RHIHALDYEVWSLNSYDDKNEVKIVQDFYFTKSAQTPTGSGKLKISHAEVYQYQRNRTTDKYELAMYTYLSINSFIAKLRWEAFDISPCFTSKQKKGFRLKVE</sequence>
<feature type="non-terminal residue" evidence="2">
    <location>
        <position position="103"/>
    </location>
</feature>
<accession>A0A4Y2UNH0</accession>
<reference evidence="2 3" key="1">
    <citation type="journal article" date="2019" name="Sci. Rep.">
        <title>Orb-weaving spider Araneus ventricosus genome elucidates the spidroin gene catalogue.</title>
        <authorList>
            <person name="Kono N."/>
            <person name="Nakamura H."/>
            <person name="Ohtoshi R."/>
            <person name="Moran D.A.P."/>
            <person name="Shinohara A."/>
            <person name="Yoshida Y."/>
            <person name="Fujiwara M."/>
            <person name="Mori M."/>
            <person name="Tomita M."/>
            <person name="Arakawa K."/>
        </authorList>
    </citation>
    <scope>NUCLEOTIDE SEQUENCE [LARGE SCALE GENOMIC DNA]</scope>
</reference>
<dbReference type="InterPro" id="IPR058831">
    <property type="entry name" value="LolA-like_dom_2nd"/>
</dbReference>
<evidence type="ECO:0000259" key="1">
    <source>
        <dbReference type="Pfam" id="PF25898"/>
    </source>
</evidence>
<comment type="caution">
    <text evidence="2">The sequence shown here is derived from an EMBL/GenBank/DDBJ whole genome shotgun (WGS) entry which is preliminary data.</text>
</comment>
<gene>
    <name evidence="2" type="ORF">AVEN_119859_1</name>
</gene>
<feature type="non-terminal residue" evidence="2">
    <location>
        <position position="1"/>
    </location>
</feature>
<dbReference type="AlphaFoldDB" id="A0A4Y2UNH0"/>
<protein>
    <recommendedName>
        <fullName evidence="1">LolA-like domain-containing protein</fullName>
    </recommendedName>
</protein>
<name>A0A4Y2UNH0_ARAVE</name>
<evidence type="ECO:0000313" key="3">
    <source>
        <dbReference type="Proteomes" id="UP000499080"/>
    </source>
</evidence>
<dbReference type="EMBL" id="BGPR01037950">
    <property type="protein sequence ID" value="GBO13681.1"/>
    <property type="molecule type" value="Genomic_DNA"/>
</dbReference>
<evidence type="ECO:0000313" key="2">
    <source>
        <dbReference type="EMBL" id="GBO13681.1"/>
    </source>
</evidence>
<feature type="domain" description="LolA-like" evidence="1">
    <location>
        <begin position="1"/>
        <end position="90"/>
    </location>
</feature>
<proteinExistence type="predicted"/>
<keyword evidence="3" id="KW-1185">Reference proteome</keyword>
<dbReference type="Proteomes" id="UP000499080">
    <property type="component" value="Unassembled WGS sequence"/>
</dbReference>
<dbReference type="Pfam" id="PF25898">
    <property type="entry name" value="LolA_2nd_metazoa"/>
    <property type="match status" value="1"/>
</dbReference>
<dbReference type="OrthoDB" id="6414029at2759"/>
<organism evidence="2 3">
    <name type="scientific">Araneus ventricosus</name>
    <name type="common">Orbweaver spider</name>
    <name type="synonym">Epeira ventricosa</name>
    <dbReference type="NCBI Taxonomy" id="182803"/>
    <lineage>
        <taxon>Eukaryota</taxon>
        <taxon>Metazoa</taxon>
        <taxon>Ecdysozoa</taxon>
        <taxon>Arthropoda</taxon>
        <taxon>Chelicerata</taxon>
        <taxon>Arachnida</taxon>
        <taxon>Araneae</taxon>
        <taxon>Araneomorphae</taxon>
        <taxon>Entelegynae</taxon>
        <taxon>Araneoidea</taxon>
        <taxon>Araneidae</taxon>
        <taxon>Araneus</taxon>
    </lineage>
</organism>